<evidence type="ECO:0000313" key="1">
    <source>
        <dbReference type="EMBL" id="ELT94140.1"/>
    </source>
</evidence>
<name>R7TSY4_CAPTE</name>
<proteinExistence type="predicted"/>
<dbReference type="AlphaFoldDB" id="R7TSY4"/>
<evidence type="ECO:0000313" key="3">
    <source>
        <dbReference type="Proteomes" id="UP000014760"/>
    </source>
</evidence>
<dbReference type="Proteomes" id="UP000014760">
    <property type="component" value="Unassembled WGS sequence"/>
</dbReference>
<keyword evidence="3" id="KW-1185">Reference proteome</keyword>
<evidence type="ECO:0000313" key="2">
    <source>
        <dbReference type="EnsemblMetazoa" id="CapteP214117"/>
    </source>
</evidence>
<reference evidence="2" key="3">
    <citation type="submission" date="2015-06" db="UniProtKB">
        <authorList>
            <consortium name="EnsemblMetazoa"/>
        </authorList>
    </citation>
    <scope>IDENTIFICATION</scope>
</reference>
<accession>R7TSY4</accession>
<reference evidence="3" key="1">
    <citation type="submission" date="2012-12" db="EMBL/GenBank/DDBJ databases">
        <authorList>
            <person name="Hellsten U."/>
            <person name="Grimwood J."/>
            <person name="Chapman J.A."/>
            <person name="Shapiro H."/>
            <person name="Aerts A."/>
            <person name="Otillar R.P."/>
            <person name="Terry A.Y."/>
            <person name="Boore J.L."/>
            <person name="Simakov O."/>
            <person name="Marletaz F."/>
            <person name="Cho S.-J."/>
            <person name="Edsinger-Gonzales E."/>
            <person name="Havlak P."/>
            <person name="Kuo D.-H."/>
            <person name="Larsson T."/>
            <person name="Lv J."/>
            <person name="Arendt D."/>
            <person name="Savage R."/>
            <person name="Osoegawa K."/>
            <person name="de Jong P."/>
            <person name="Lindberg D.R."/>
            <person name="Seaver E.C."/>
            <person name="Weisblat D.A."/>
            <person name="Putnam N.H."/>
            <person name="Grigoriev I.V."/>
            <person name="Rokhsar D.S."/>
        </authorList>
    </citation>
    <scope>NUCLEOTIDE SEQUENCE</scope>
    <source>
        <strain evidence="3">I ESC-2004</strain>
    </source>
</reference>
<dbReference type="EMBL" id="KB309537">
    <property type="protein sequence ID" value="ELT94140.1"/>
    <property type="molecule type" value="Genomic_DNA"/>
</dbReference>
<reference evidence="1 3" key="2">
    <citation type="journal article" date="2013" name="Nature">
        <title>Insights into bilaterian evolution from three spiralian genomes.</title>
        <authorList>
            <person name="Simakov O."/>
            <person name="Marletaz F."/>
            <person name="Cho S.J."/>
            <person name="Edsinger-Gonzales E."/>
            <person name="Havlak P."/>
            <person name="Hellsten U."/>
            <person name="Kuo D.H."/>
            <person name="Larsson T."/>
            <person name="Lv J."/>
            <person name="Arendt D."/>
            <person name="Savage R."/>
            <person name="Osoegawa K."/>
            <person name="de Jong P."/>
            <person name="Grimwood J."/>
            <person name="Chapman J.A."/>
            <person name="Shapiro H."/>
            <person name="Aerts A."/>
            <person name="Otillar R.P."/>
            <person name="Terry A.Y."/>
            <person name="Boore J.L."/>
            <person name="Grigoriev I.V."/>
            <person name="Lindberg D.R."/>
            <person name="Seaver E.C."/>
            <person name="Weisblat D.A."/>
            <person name="Putnam N.H."/>
            <person name="Rokhsar D.S."/>
        </authorList>
    </citation>
    <scope>NUCLEOTIDE SEQUENCE</scope>
    <source>
        <strain evidence="1 3">I ESC-2004</strain>
    </source>
</reference>
<protein>
    <submittedName>
        <fullName evidence="1 2">Uncharacterized protein</fullName>
    </submittedName>
</protein>
<dbReference type="EMBL" id="AMQN01000320">
    <property type="status" value="NOT_ANNOTATED_CDS"/>
    <property type="molecule type" value="Genomic_DNA"/>
</dbReference>
<dbReference type="HOGENOM" id="CLU_1671021_0_0_1"/>
<organism evidence="1">
    <name type="scientific">Capitella teleta</name>
    <name type="common">Polychaete worm</name>
    <dbReference type="NCBI Taxonomy" id="283909"/>
    <lineage>
        <taxon>Eukaryota</taxon>
        <taxon>Metazoa</taxon>
        <taxon>Spiralia</taxon>
        <taxon>Lophotrochozoa</taxon>
        <taxon>Annelida</taxon>
        <taxon>Polychaeta</taxon>
        <taxon>Sedentaria</taxon>
        <taxon>Scolecida</taxon>
        <taxon>Capitellidae</taxon>
        <taxon>Capitella</taxon>
    </lineage>
</organism>
<dbReference type="EnsemblMetazoa" id="CapteT214117">
    <property type="protein sequence ID" value="CapteP214117"/>
    <property type="gene ID" value="CapteG214117"/>
</dbReference>
<sequence>MWNREKWMYQNRAAPTPLNGCRGCSPQDGSNFKDRSSKCRFPCVDIDVKGLTPRVLEDHWHNMHSCILGPTEEVVTMATSTLVCGIFLAGVIMSQHFSPSSCDEAASMAVKECVAVCVECVQLFSKNTYDGRKCIFTCHLTKGKTMDELCSNSVFHLI</sequence>
<gene>
    <name evidence="1" type="ORF">CAPTEDRAFT_214117</name>
</gene>